<gene>
    <name evidence="3" type="ORF">SAMN05421867_101334</name>
</gene>
<feature type="transmembrane region" description="Helical" evidence="2">
    <location>
        <begin position="27"/>
        <end position="51"/>
    </location>
</feature>
<dbReference type="Proteomes" id="UP000199012">
    <property type="component" value="Unassembled WGS sequence"/>
</dbReference>
<protein>
    <submittedName>
        <fullName evidence="3">Uncharacterized protein</fullName>
    </submittedName>
</protein>
<sequence>MKALWRSARRRVSDLSSWDDPADNGDVAIALTLLLVLLVAALVLVGVSAVLPDDEGHRPWTGLREGWAARRAARSGHDADAAGTPGTGADAASAGDRELVLADPVDVSLAELLRSTVERGDAYVRVDELATGLQRVTERAQERTSGLLQHVRRG</sequence>
<evidence type="ECO:0000256" key="2">
    <source>
        <dbReference type="SAM" id="Phobius"/>
    </source>
</evidence>
<name>A0A1I0VDV8_9CELL</name>
<evidence type="ECO:0000256" key="1">
    <source>
        <dbReference type="SAM" id="MobiDB-lite"/>
    </source>
</evidence>
<keyword evidence="2" id="KW-0812">Transmembrane</keyword>
<feature type="compositionally biased region" description="Low complexity" evidence="1">
    <location>
        <begin position="81"/>
        <end position="94"/>
    </location>
</feature>
<keyword evidence="2" id="KW-1133">Transmembrane helix</keyword>
<proteinExistence type="predicted"/>
<keyword evidence="2" id="KW-0472">Membrane</keyword>
<accession>A0A1I0VDV8</accession>
<keyword evidence="4" id="KW-1185">Reference proteome</keyword>
<evidence type="ECO:0000313" key="4">
    <source>
        <dbReference type="Proteomes" id="UP000199012"/>
    </source>
</evidence>
<dbReference type="AlphaFoldDB" id="A0A1I0VDV8"/>
<reference evidence="3 4" key="1">
    <citation type="submission" date="2016-10" db="EMBL/GenBank/DDBJ databases">
        <authorList>
            <person name="de Groot N.N."/>
        </authorList>
    </citation>
    <scope>NUCLEOTIDE SEQUENCE [LARGE SCALE GENOMIC DNA]</scope>
    <source>
        <strain evidence="3 4">CGMCC 4.6945</strain>
    </source>
</reference>
<feature type="region of interest" description="Disordered" evidence="1">
    <location>
        <begin position="74"/>
        <end position="95"/>
    </location>
</feature>
<organism evidence="3 4">
    <name type="scientific">Cellulomonas marina</name>
    <dbReference type="NCBI Taxonomy" id="988821"/>
    <lineage>
        <taxon>Bacteria</taxon>
        <taxon>Bacillati</taxon>
        <taxon>Actinomycetota</taxon>
        <taxon>Actinomycetes</taxon>
        <taxon>Micrococcales</taxon>
        <taxon>Cellulomonadaceae</taxon>
        <taxon>Cellulomonas</taxon>
    </lineage>
</organism>
<dbReference type="STRING" id="988821.SAMN05421867_101334"/>
<dbReference type="EMBL" id="FOKA01000001">
    <property type="protein sequence ID" value="SFA74418.1"/>
    <property type="molecule type" value="Genomic_DNA"/>
</dbReference>
<evidence type="ECO:0000313" key="3">
    <source>
        <dbReference type="EMBL" id="SFA74418.1"/>
    </source>
</evidence>